<accession>A0A7J7DMC4</accession>
<evidence type="ECO:0000313" key="1">
    <source>
        <dbReference type="EMBL" id="KAF5747481.1"/>
    </source>
</evidence>
<organism evidence="1 2">
    <name type="scientific">Tripterygium wilfordii</name>
    <name type="common">Thunder God vine</name>
    <dbReference type="NCBI Taxonomy" id="458696"/>
    <lineage>
        <taxon>Eukaryota</taxon>
        <taxon>Viridiplantae</taxon>
        <taxon>Streptophyta</taxon>
        <taxon>Embryophyta</taxon>
        <taxon>Tracheophyta</taxon>
        <taxon>Spermatophyta</taxon>
        <taxon>Magnoliopsida</taxon>
        <taxon>eudicotyledons</taxon>
        <taxon>Gunneridae</taxon>
        <taxon>Pentapetalae</taxon>
        <taxon>rosids</taxon>
        <taxon>fabids</taxon>
        <taxon>Celastrales</taxon>
        <taxon>Celastraceae</taxon>
        <taxon>Tripterygium</taxon>
    </lineage>
</organism>
<sequence length="177" mass="20516">MSARAIELPTKYRITKYRSRSRDRTVNYMRNHMGTIGASRDHLYYAIYDGPNMQIWFLEDHSLKVGSHWILKHTLCTNRSAEDPLAEFIFLAHLCNYPFIPYAFHPTSEVLFLGIPELIGTYDLESNKLEKVFEPKLGARLVCPLYNIHPYSRCLVSLKDCLASRHRPHGSIQSTKT</sequence>
<evidence type="ECO:0008006" key="3">
    <source>
        <dbReference type="Google" id="ProtNLM"/>
    </source>
</evidence>
<proteinExistence type="predicted"/>
<name>A0A7J7DMC4_TRIWF</name>
<dbReference type="AlphaFoldDB" id="A0A7J7DMC4"/>
<dbReference type="Proteomes" id="UP000593562">
    <property type="component" value="Unassembled WGS sequence"/>
</dbReference>
<comment type="caution">
    <text evidence="1">The sequence shown here is derived from an EMBL/GenBank/DDBJ whole genome shotgun (WGS) entry which is preliminary data.</text>
</comment>
<evidence type="ECO:0000313" key="2">
    <source>
        <dbReference type="Proteomes" id="UP000593562"/>
    </source>
</evidence>
<gene>
    <name evidence="1" type="ORF">HS088_TW05G00202</name>
</gene>
<protein>
    <recommendedName>
        <fullName evidence="3">F-box protein</fullName>
    </recommendedName>
</protein>
<reference evidence="1 2" key="1">
    <citation type="journal article" date="2020" name="Nat. Commun.">
        <title>Genome of Tripterygium wilfordii and identification of cytochrome P450 involved in triptolide biosynthesis.</title>
        <authorList>
            <person name="Tu L."/>
            <person name="Su P."/>
            <person name="Zhang Z."/>
            <person name="Gao L."/>
            <person name="Wang J."/>
            <person name="Hu T."/>
            <person name="Zhou J."/>
            <person name="Zhang Y."/>
            <person name="Zhao Y."/>
            <person name="Liu Y."/>
            <person name="Song Y."/>
            <person name="Tong Y."/>
            <person name="Lu Y."/>
            <person name="Yang J."/>
            <person name="Xu C."/>
            <person name="Jia M."/>
            <person name="Peters R.J."/>
            <person name="Huang L."/>
            <person name="Gao W."/>
        </authorList>
    </citation>
    <scope>NUCLEOTIDE SEQUENCE [LARGE SCALE GENOMIC DNA]</scope>
    <source>
        <strain evidence="2">cv. XIE 37</strain>
        <tissue evidence="1">Leaf</tissue>
    </source>
</reference>
<dbReference type="EMBL" id="JAAARO010000005">
    <property type="protein sequence ID" value="KAF5747481.1"/>
    <property type="molecule type" value="Genomic_DNA"/>
</dbReference>
<dbReference type="InParanoid" id="A0A7J7DMC4"/>
<keyword evidence="2" id="KW-1185">Reference proteome</keyword>